<accession>A0ACB7XYP9</accession>
<name>A0ACB7XYP9_9ERIC</name>
<dbReference type="Proteomes" id="UP000828048">
    <property type="component" value="Chromosome 5"/>
</dbReference>
<keyword evidence="2" id="KW-1185">Reference proteome</keyword>
<gene>
    <name evidence="1" type="ORF">Vadar_006052</name>
</gene>
<sequence length="419" mass="46596">MSALEKLKESVESESYKKRKIKFKSSRMVKPKELNNSKLPNIGTDLRTPLRKELDLCKLEDKAEVGAVDEDDKIGDEERESFELTSLSSSLIVSNIFDALCLMTQTTCGGATSVTNLAIRAFAILLFEDCLRTYSLSCGIWMVASDSSFMQALKELPRAKVQLATKFGIKTLKGGKHAIEGTPEYVRQSREASLKRLEIDFIDLYYQHCVDATVPIEDTMGELKKLVDEGKIKYIGLSEASADTVRRAHKVHPITAVQVEYSLWTRDIEEDIIPVCRELGIGIVAYSPLGRGFFGGKAVVEALPDNTILPGFPRFTGENLEKNKQLYDCVAKLAAKKNCPPPQLALTWLLHQEDNIIPILGTTKVKNLHNNLGALSVKLTEEDLKEISDAVPIDEVTGEKLPAVLLQHSREFINTPEKS</sequence>
<proteinExistence type="predicted"/>
<protein>
    <submittedName>
        <fullName evidence="1">Uncharacterized protein</fullName>
    </submittedName>
</protein>
<comment type="caution">
    <text evidence="1">The sequence shown here is derived from an EMBL/GenBank/DDBJ whole genome shotgun (WGS) entry which is preliminary data.</text>
</comment>
<organism evidence="1 2">
    <name type="scientific">Vaccinium darrowii</name>
    <dbReference type="NCBI Taxonomy" id="229202"/>
    <lineage>
        <taxon>Eukaryota</taxon>
        <taxon>Viridiplantae</taxon>
        <taxon>Streptophyta</taxon>
        <taxon>Embryophyta</taxon>
        <taxon>Tracheophyta</taxon>
        <taxon>Spermatophyta</taxon>
        <taxon>Magnoliopsida</taxon>
        <taxon>eudicotyledons</taxon>
        <taxon>Gunneridae</taxon>
        <taxon>Pentapetalae</taxon>
        <taxon>asterids</taxon>
        <taxon>Ericales</taxon>
        <taxon>Ericaceae</taxon>
        <taxon>Vaccinioideae</taxon>
        <taxon>Vaccinieae</taxon>
        <taxon>Vaccinium</taxon>
    </lineage>
</organism>
<evidence type="ECO:0000313" key="2">
    <source>
        <dbReference type="Proteomes" id="UP000828048"/>
    </source>
</evidence>
<dbReference type="EMBL" id="CM037155">
    <property type="protein sequence ID" value="KAH7845790.1"/>
    <property type="molecule type" value="Genomic_DNA"/>
</dbReference>
<evidence type="ECO:0000313" key="1">
    <source>
        <dbReference type="EMBL" id="KAH7845790.1"/>
    </source>
</evidence>
<reference evidence="1 2" key="1">
    <citation type="journal article" date="2021" name="Hortic Res">
        <title>High-quality reference genome and annotation aids understanding of berry development for evergreen blueberry (Vaccinium darrowii).</title>
        <authorList>
            <person name="Yu J."/>
            <person name="Hulse-Kemp A.M."/>
            <person name="Babiker E."/>
            <person name="Staton M."/>
        </authorList>
    </citation>
    <scope>NUCLEOTIDE SEQUENCE [LARGE SCALE GENOMIC DNA]</scope>
    <source>
        <strain evidence="2">cv. NJ 8807/NJ 8810</strain>
        <tissue evidence="1">Young leaf</tissue>
    </source>
</reference>